<gene>
    <name evidence="2" type="ORF">GCM10011505_50780</name>
</gene>
<dbReference type="Proteomes" id="UP000603352">
    <property type="component" value="Unassembled WGS sequence"/>
</dbReference>
<evidence type="ECO:0000259" key="1">
    <source>
        <dbReference type="Pfam" id="PF01609"/>
    </source>
</evidence>
<feature type="domain" description="Transposase IS4-like" evidence="1">
    <location>
        <begin position="2"/>
        <end position="113"/>
    </location>
</feature>
<dbReference type="InterPro" id="IPR002559">
    <property type="entry name" value="Transposase_11"/>
</dbReference>
<organism evidence="2 3">
    <name type="scientific">Tistrella bauzanensis</name>
    <dbReference type="NCBI Taxonomy" id="657419"/>
    <lineage>
        <taxon>Bacteria</taxon>
        <taxon>Pseudomonadati</taxon>
        <taxon>Pseudomonadota</taxon>
        <taxon>Alphaproteobacteria</taxon>
        <taxon>Geminicoccales</taxon>
        <taxon>Geminicoccaceae</taxon>
        <taxon>Tistrella</taxon>
    </lineage>
</organism>
<protein>
    <recommendedName>
        <fullName evidence="1">Transposase IS4-like domain-containing protein</fullName>
    </recommendedName>
</protein>
<evidence type="ECO:0000313" key="3">
    <source>
        <dbReference type="Proteomes" id="UP000603352"/>
    </source>
</evidence>
<reference evidence="3" key="1">
    <citation type="journal article" date="2019" name="Int. J. Syst. Evol. Microbiol.">
        <title>The Global Catalogue of Microorganisms (GCM) 10K type strain sequencing project: providing services to taxonomists for standard genome sequencing and annotation.</title>
        <authorList>
            <consortium name="The Broad Institute Genomics Platform"/>
            <consortium name="The Broad Institute Genome Sequencing Center for Infectious Disease"/>
            <person name="Wu L."/>
            <person name="Ma J."/>
        </authorList>
    </citation>
    <scope>NUCLEOTIDE SEQUENCE [LARGE SCALE GENOMIC DNA]</scope>
    <source>
        <strain evidence="3">CGMCC 1.10188</strain>
    </source>
</reference>
<name>A0ABQ1JE14_9PROT</name>
<dbReference type="RefSeq" id="WP_229708864.1">
    <property type="nucleotide sequence ID" value="NZ_BMDZ01000168.1"/>
</dbReference>
<comment type="caution">
    <text evidence="2">The sequence shown here is derived from an EMBL/GenBank/DDBJ whole genome shotgun (WGS) entry which is preliminary data.</text>
</comment>
<keyword evidence="3" id="KW-1185">Reference proteome</keyword>
<dbReference type="Pfam" id="PF01609">
    <property type="entry name" value="DDE_Tnp_1"/>
    <property type="match status" value="1"/>
</dbReference>
<sequence>MTHAAAHDGPPLPKLLNPSAFDSRVWADSAYRSAANERAIAAAGRRSMVHFRKPKGRPMSAPYRRANSTRSKVRSAVEHVFAEQKARMGPFVRPVGLARARVKIGMVNLAYNMRRLIWLDARCAAA</sequence>
<accession>A0ABQ1JE14</accession>
<proteinExistence type="predicted"/>
<dbReference type="EMBL" id="BMDZ01000168">
    <property type="protein sequence ID" value="GGB64108.1"/>
    <property type="molecule type" value="Genomic_DNA"/>
</dbReference>
<evidence type="ECO:0000313" key="2">
    <source>
        <dbReference type="EMBL" id="GGB64108.1"/>
    </source>
</evidence>